<sequence length="182" mass="21657">MMDEHQHVHPFDEEHLKIGPTKRVFYKQILQWLHCLIIFDKTKVPEEQYRYRFKFPDIAEYSVPIDVTALVDDFEEIFMELKRYGHEEEKFLEILKRCPSDEGGIELFTMWKLTKDKGLRIVGRIALLALADVLNREVEDLLRMTYLVELDKDFDSDNESIPPDYSKDIPSNYSENIQLIDI</sequence>
<evidence type="ECO:0000313" key="1">
    <source>
        <dbReference type="EMBL" id="RPB18611.1"/>
    </source>
</evidence>
<name>A0A3N4LD65_9PEZI</name>
<reference evidence="1 2" key="1">
    <citation type="journal article" date="2018" name="Nat. Ecol. Evol.">
        <title>Pezizomycetes genomes reveal the molecular basis of ectomycorrhizal truffle lifestyle.</title>
        <authorList>
            <person name="Murat C."/>
            <person name="Payen T."/>
            <person name="Noel B."/>
            <person name="Kuo A."/>
            <person name="Morin E."/>
            <person name="Chen J."/>
            <person name="Kohler A."/>
            <person name="Krizsan K."/>
            <person name="Balestrini R."/>
            <person name="Da Silva C."/>
            <person name="Montanini B."/>
            <person name="Hainaut M."/>
            <person name="Levati E."/>
            <person name="Barry K.W."/>
            <person name="Belfiori B."/>
            <person name="Cichocki N."/>
            <person name="Clum A."/>
            <person name="Dockter R.B."/>
            <person name="Fauchery L."/>
            <person name="Guy J."/>
            <person name="Iotti M."/>
            <person name="Le Tacon F."/>
            <person name="Lindquist E.A."/>
            <person name="Lipzen A."/>
            <person name="Malagnac F."/>
            <person name="Mello A."/>
            <person name="Molinier V."/>
            <person name="Miyauchi S."/>
            <person name="Poulain J."/>
            <person name="Riccioni C."/>
            <person name="Rubini A."/>
            <person name="Sitrit Y."/>
            <person name="Splivallo R."/>
            <person name="Traeger S."/>
            <person name="Wang M."/>
            <person name="Zifcakova L."/>
            <person name="Wipf D."/>
            <person name="Zambonelli A."/>
            <person name="Paolocci F."/>
            <person name="Nowrousian M."/>
            <person name="Ottonello S."/>
            <person name="Baldrian P."/>
            <person name="Spatafora J.W."/>
            <person name="Henrissat B."/>
            <person name="Nagy L.G."/>
            <person name="Aury J.M."/>
            <person name="Wincker P."/>
            <person name="Grigoriev I.V."/>
            <person name="Bonfante P."/>
            <person name="Martin F.M."/>
        </authorList>
    </citation>
    <scope>NUCLEOTIDE SEQUENCE [LARGE SCALE GENOMIC DNA]</scope>
    <source>
        <strain evidence="1 2">ATCC MYA-4762</strain>
    </source>
</reference>
<organism evidence="1 2">
    <name type="scientific">Terfezia boudieri ATCC MYA-4762</name>
    <dbReference type="NCBI Taxonomy" id="1051890"/>
    <lineage>
        <taxon>Eukaryota</taxon>
        <taxon>Fungi</taxon>
        <taxon>Dikarya</taxon>
        <taxon>Ascomycota</taxon>
        <taxon>Pezizomycotina</taxon>
        <taxon>Pezizomycetes</taxon>
        <taxon>Pezizales</taxon>
        <taxon>Pezizaceae</taxon>
        <taxon>Terfezia</taxon>
    </lineage>
</organism>
<dbReference type="Proteomes" id="UP000267821">
    <property type="component" value="Unassembled WGS sequence"/>
</dbReference>
<evidence type="ECO:0000313" key="2">
    <source>
        <dbReference type="Proteomes" id="UP000267821"/>
    </source>
</evidence>
<gene>
    <name evidence="1" type="ORF">L211DRAFT_843416</name>
</gene>
<dbReference type="InParanoid" id="A0A3N4LD65"/>
<protein>
    <submittedName>
        <fullName evidence="1">Uncharacterized protein</fullName>
    </submittedName>
</protein>
<proteinExistence type="predicted"/>
<dbReference type="AlphaFoldDB" id="A0A3N4LD65"/>
<accession>A0A3N4LD65</accession>
<keyword evidence="2" id="KW-1185">Reference proteome</keyword>
<dbReference type="EMBL" id="ML121619">
    <property type="protein sequence ID" value="RPB18611.1"/>
    <property type="molecule type" value="Genomic_DNA"/>
</dbReference>